<dbReference type="Proteomes" id="UP000245383">
    <property type="component" value="Unassembled WGS sequence"/>
</dbReference>
<dbReference type="PANTHER" id="PTHR22684:SF0">
    <property type="entry name" value="RIBOSOME QUALITY CONTROL COMPLEX SUBUNIT TCF25"/>
    <property type="match status" value="1"/>
</dbReference>
<name>A0A2T9YK03_9FUNG</name>
<organism evidence="2 3">
    <name type="scientific">Smittium simulii</name>
    <dbReference type="NCBI Taxonomy" id="133385"/>
    <lineage>
        <taxon>Eukaryota</taxon>
        <taxon>Fungi</taxon>
        <taxon>Fungi incertae sedis</taxon>
        <taxon>Zoopagomycota</taxon>
        <taxon>Kickxellomycotina</taxon>
        <taxon>Harpellomycetes</taxon>
        <taxon>Harpellales</taxon>
        <taxon>Legeriomycetaceae</taxon>
        <taxon>Smittium</taxon>
    </lineage>
</organism>
<accession>A0A2T9YK03</accession>
<evidence type="ECO:0008006" key="4">
    <source>
        <dbReference type="Google" id="ProtNLM"/>
    </source>
</evidence>
<keyword evidence="3" id="KW-1185">Reference proteome</keyword>
<feature type="compositionally biased region" description="Basic residues" evidence="1">
    <location>
        <begin position="100"/>
        <end position="113"/>
    </location>
</feature>
<feature type="region of interest" description="Disordered" evidence="1">
    <location>
        <begin position="32"/>
        <end position="55"/>
    </location>
</feature>
<dbReference type="InterPro" id="IPR006994">
    <property type="entry name" value="TCF25/Rqc1"/>
</dbReference>
<dbReference type="OrthoDB" id="205993at2759"/>
<protein>
    <recommendedName>
        <fullName evidence="4">Transcription factor 25</fullName>
    </recommendedName>
</protein>
<dbReference type="EMBL" id="MBFR01000154">
    <property type="protein sequence ID" value="PVU92649.1"/>
    <property type="molecule type" value="Genomic_DNA"/>
</dbReference>
<feature type="compositionally biased region" description="Low complexity" evidence="1">
    <location>
        <begin position="72"/>
        <end position="81"/>
    </location>
</feature>
<dbReference type="PANTHER" id="PTHR22684">
    <property type="entry name" value="NULP1-RELATED"/>
    <property type="match status" value="1"/>
</dbReference>
<reference evidence="2 3" key="1">
    <citation type="journal article" date="2018" name="MBio">
        <title>Comparative Genomics Reveals the Core Gene Toolbox for the Fungus-Insect Symbiosis.</title>
        <authorList>
            <person name="Wang Y."/>
            <person name="Stata M."/>
            <person name="Wang W."/>
            <person name="Stajich J.E."/>
            <person name="White M.M."/>
            <person name="Moncalvo J.M."/>
        </authorList>
    </citation>
    <scope>NUCLEOTIDE SEQUENCE [LARGE SCALE GENOMIC DNA]</scope>
    <source>
        <strain evidence="2 3">SWE-8-4</strain>
    </source>
</reference>
<comment type="caution">
    <text evidence="2">The sequence shown here is derived from an EMBL/GenBank/DDBJ whole genome shotgun (WGS) entry which is preliminary data.</text>
</comment>
<evidence type="ECO:0000313" key="3">
    <source>
        <dbReference type="Proteomes" id="UP000245383"/>
    </source>
</evidence>
<feature type="region of interest" description="Disordered" evidence="1">
    <location>
        <begin position="857"/>
        <end position="877"/>
    </location>
</feature>
<proteinExistence type="predicted"/>
<dbReference type="Pfam" id="PF04910">
    <property type="entry name" value="Tcf25"/>
    <property type="match status" value="1"/>
</dbReference>
<evidence type="ECO:0000256" key="1">
    <source>
        <dbReference type="SAM" id="MobiDB-lite"/>
    </source>
</evidence>
<feature type="compositionally biased region" description="Polar residues" evidence="1">
    <location>
        <begin position="82"/>
        <end position="97"/>
    </location>
</feature>
<dbReference type="STRING" id="133385.A0A2T9YK03"/>
<feature type="region of interest" description="Disordered" evidence="1">
    <location>
        <begin position="745"/>
        <end position="770"/>
    </location>
</feature>
<dbReference type="AlphaFoldDB" id="A0A2T9YK03"/>
<sequence length="877" mass="99116">MSSRAIKKVLQNEGYDDLQANILRIEQLAAQKAANATDPELEPTKNKKKPASNNRGFSAFELLDGLEDDLSDNNSSAESDSISPPTTNDYIRSTTTSASKNKKAKAKAKKLKKNQALSQVTKSPESICLNAGPNQSIDSNLNPVSKNIENSEFSLLNEEIDGFNRVANVDSSKQNLSEIKIDSEDTSKIFIKSNSKDSDMLIKSELTRMLVGADIKSMNAEEEIKKMLGSDYGNVFKKKKIEKMYRMHPGLKRNRYIFAKPDLSWPPMKSGNGLTIDQIDLDSKEFKYIQKKASNNGDNGQWYNVFYTKRYKLAQINFYLSLKTHDPRNIQEIIYENPYHVDSLLQFALNMDSGGASLEEMSEHIDKALFALETAFGTGFNFTNANCRLDFQRAENRTVFVCLFRQVLLLSKKGCWRTALETAKALLGLDPIGDPMCAILLLDYIAIKAKKYSFIKDFYEKWPWSSTKLPNWMYSVATAEFLSERSKYKPTNDNKICTELHQKSLDLLVTAILAFPTAIPKLLTHSSIAINDNILSHPYFYANVNSNEESSTHLEILNSIFAERNSFLYRSREAAQWLNLGIEMSLEKYSKIYIPTGGKILGNSMYDESKIPETLLGVNLELDYNSFTVPYNVARHVIASDFAKIIANLPQELIKSHIYAFDPLPPKNNINNLAIFLEDNSLTESRIQTLVSAETLINELQNYIDTNGGDGEDDDEHGDFFGRIVRRLIPWLRRYPPDTRVADLGIYNSDSDDSGDNDHNNGPRDANNAQNPLIRLDDAQRNQILNQVGNNENENESNDTNEFRLYNVLGRLISTLIDNPEPEIDQAQNNEIPQESQQENIDGNQEELTENFSSINALQESEDSEDSESAYCDALEF</sequence>
<gene>
    <name evidence="2" type="ORF">BB561_003702</name>
</gene>
<evidence type="ECO:0000313" key="2">
    <source>
        <dbReference type="EMBL" id="PVU92649.1"/>
    </source>
</evidence>
<dbReference type="GO" id="GO:1990112">
    <property type="term" value="C:RQC complex"/>
    <property type="evidence" value="ECO:0007669"/>
    <property type="project" value="TreeGrafter"/>
</dbReference>
<feature type="region of interest" description="Disordered" evidence="1">
    <location>
        <begin position="68"/>
        <end position="117"/>
    </location>
</feature>